<dbReference type="PROSITE" id="PS00893">
    <property type="entry name" value="NUDIX_BOX"/>
    <property type="match status" value="1"/>
</dbReference>
<dbReference type="InterPro" id="IPR000086">
    <property type="entry name" value="NUDIX_hydrolase_dom"/>
</dbReference>
<sequence>MSDRRYPARPTVGVAGVVFIDQQVVLVRRRHPPLAGRWSLPGGVLELGETLHEGLQRELREEIGLQTRVGPLIDLLDRITRDSDGRVRYHYVLADFLCHRVSGTLKPGSDADTVALADPDDLGSYELTDEAQTVIASARRLR</sequence>
<dbReference type="PANTHER" id="PTHR43736">
    <property type="entry name" value="ADP-RIBOSE PYROPHOSPHATASE"/>
    <property type="match status" value="1"/>
</dbReference>
<evidence type="ECO:0000313" key="3">
    <source>
        <dbReference type="EMBL" id="SVB18144.1"/>
    </source>
</evidence>
<dbReference type="CDD" id="cd04673">
    <property type="entry name" value="NUDIX_ADPRase"/>
    <property type="match status" value="1"/>
</dbReference>
<organism evidence="3">
    <name type="scientific">marine metagenome</name>
    <dbReference type="NCBI Taxonomy" id="408172"/>
    <lineage>
        <taxon>unclassified sequences</taxon>
        <taxon>metagenomes</taxon>
        <taxon>ecological metagenomes</taxon>
    </lineage>
</organism>
<dbReference type="Gene3D" id="3.90.79.10">
    <property type="entry name" value="Nucleoside Triphosphate Pyrophosphohydrolase"/>
    <property type="match status" value="1"/>
</dbReference>
<protein>
    <recommendedName>
        <fullName evidence="2">Nudix hydrolase domain-containing protein</fullName>
    </recommendedName>
</protein>
<dbReference type="AlphaFoldDB" id="A0A382BX03"/>
<keyword evidence="1" id="KW-0378">Hydrolase</keyword>
<accession>A0A382BX03</accession>
<evidence type="ECO:0000256" key="1">
    <source>
        <dbReference type="ARBA" id="ARBA00022801"/>
    </source>
</evidence>
<dbReference type="InterPro" id="IPR020084">
    <property type="entry name" value="NUDIX_hydrolase_CS"/>
</dbReference>
<evidence type="ECO:0000259" key="2">
    <source>
        <dbReference type="PROSITE" id="PS51462"/>
    </source>
</evidence>
<dbReference type="EMBL" id="UINC01031693">
    <property type="protein sequence ID" value="SVB18144.1"/>
    <property type="molecule type" value="Genomic_DNA"/>
</dbReference>
<reference evidence="3" key="1">
    <citation type="submission" date="2018-05" db="EMBL/GenBank/DDBJ databases">
        <authorList>
            <person name="Lanie J.A."/>
            <person name="Ng W.-L."/>
            <person name="Kazmierczak K.M."/>
            <person name="Andrzejewski T.M."/>
            <person name="Davidsen T.M."/>
            <person name="Wayne K.J."/>
            <person name="Tettelin H."/>
            <person name="Glass J.I."/>
            <person name="Rusch D."/>
            <person name="Podicherti R."/>
            <person name="Tsui H.-C.T."/>
            <person name="Winkler M.E."/>
        </authorList>
    </citation>
    <scope>NUCLEOTIDE SEQUENCE</scope>
</reference>
<dbReference type="InterPro" id="IPR015797">
    <property type="entry name" value="NUDIX_hydrolase-like_dom_sf"/>
</dbReference>
<dbReference type="SUPFAM" id="SSF55811">
    <property type="entry name" value="Nudix"/>
    <property type="match status" value="1"/>
</dbReference>
<dbReference type="PROSITE" id="PS51462">
    <property type="entry name" value="NUDIX"/>
    <property type="match status" value="1"/>
</dbReference>
<dbReference type="Pfam" id="PF00293">
    <property type="entry name" value="NUDIX"/>
    <property type="match status" value="1"/>
</dbReference>
<feature type="domain" description="Nudix hydrolase" evidence="2">
    <location>
        <begin position="7"/>
        <end position="141"/>
    </location>
</feature>
<proteinExistence type="predicted"/>
<dbReference type="GO" id="GO:0016787">
    <property type="term" value="F:hydrolase activity"/>
    <property type="evidence" value="ECO:0007669"/>
    <property type="project" value="UniProtKB-KW"/>
</dbReference>
<name>A0A382BX03_9ZZZZ</name>
<dbReference type="PRINTS" id="PR00502">
    <property type="entry name" value="NUDIXFAMILY"/>
</dbReference>
<dbReference type="PANTHER" id="PTHR43736:SF1">
    <property type="entry name" value="DIHYDRONEOPTERIN TRIPHOSPHATE DIPHOSPHATASE"/>
    <property type="match status" value="1"/>
</dbReference>
<dbReference type="InterPro" id="IPR020476">
    <property type="entry name" value="Nudix_hydrolase"/>
</dbReference>
<gene>
    <name evidence="3" type="ORF">METZ01_LOCUS170998</name>
</gene>